<dbReference type="Proteomes" id="UP000000268">
    <property type="component" value="Plasmid pREB3"/>
</dbReference>
<accession>A8ZL16</accession>
<sequence>MSRTFPKISSNLIDRFWEAFLKTLLMSMNTGSPLESPEEL</sequence>
<dbReference type="KEGG" id="amr:AM1_C0364"/>
<dbReference type="AlphaFoldDB" id="A8ZL16"/>
<dbReference type="EMBL" id="CP000838">
    <property type="protein sequence ID" value="ABW31484.1"/>
    <property type="molecule type" value="Genomic_DNA"/>
</dbReference>
<reference evidence="1" key="1">
    <citation type="submission" date="2007-09" db="EMBL/GenBank/DDBJ databases">
        <authorList>
            <person name="Touchman J."/>
        </authorList>
    </citation>
    <scope>NUCLEOTIDE SEQUENCE</scope>
    <source>
        <strain evidence="1">MBIC11017</strain>
        <plasmid evidence="1">pREB1</plasmid>
        <plasmid evidence="2">pREB3</plasmid>
    </source>
</reference>
<dbReference type="HOGENOM" id="CLU_3283152_0_0_3"/>
<dbReference type="Proteomes" id="UP000000268">
    <property type="component" value="Plasmid pREB1"/>
</dbReference>
<gene>
    <name evidence="1" type="ordered locus">AM1_A0366</name>
    <name evidence="2" type="ordered locus">AM1_C0364</name>
</gene>
<proteinExistence type="predicted"/>
<dbReference type="EMBL" id="CP000840">
    <property type="protein sequence ID" value="ABW32291.1"/>
    <property type="molecule type" value="Genomic_DNA"/>
</dbReference>
<evidence type="ECO:0000313" key="1">
    <source>
        <dbReference type="EMBL" id="ABW31484.1"/>
    </source>
</evidence>
<reference evidence="1 3" key="2">
    <citation type="journal article" date="2008" name="Proc. Natl. Acad. Sci. U.S.A.">
        <title>Niche adaptation and genome expansion in the chlorophyll d-producing cyanobacterium Acaryochloris marina.</title>
        <authorList>
            <person name="Swingley W.D."/>
            <person name="Chen M."/>
            <person name="Cheung P.C."/>
            <person name="Conrad A.L."/>
            <person name="Dejesa L.C."/>
            <person name="Hao J."/>
            <person name="Honchak B.M."/>
            <person name="Karbach L.E."/>
            <person name="Kurdoglu A."/>
            <person name="Lahiri S."/>
            <person name="Mastrian S.D."/>
            <person name="Miyashita H."/>
            <person name="Page L."/>
            <person name="Ramakrishna P."/>
            <person name="Satoh S."/>
            <person name="Sattley W.M."/>
            <person name="Shimada Y."/>
            <person name="Taylor H.L."/>
            <person name="Tomo T."/>
            <person name="Tsuchiya T."/>
            <person name="Wang Z.T."/>
            <person name="Raymond J."/>
            <person name="Mimuro M."/>
            <person name="Blankenship R.E."/>
            <person name="Touchman J.W."/>
        </authorList>
    </citation>
    <scope>NUCLEOTIDE SEQUENCE [LARGE SCALE GENOMIC DNA]</scope>
    <source>
        <strain evidence="3">MBIC 11017</strain>
        <strain evidence="1">MBIC11017</strain>
        <strain evidence="1">pREB1</strain>
        <strain evidence="2">pREB3</strain>
        <plasmid evidence="3">Plasmid pREB1</plasmid>
        <plasmid evidence="3">Plasmid pREB3</plasmid>
        <plasmid evidence="1">pREB1</plasmid>
        <plasmid evidence="2">pREB3</plasmid>
    </source>
</reference>
<organism evidence="1 3">
    <name type="scientific">Acaryochloris marina (strain MBIC 11017)</name>
    <dbReference type="NCBI Taxonomy" id="329726"/>
    <lineage>
        <taxon>Bacteria</taxon>
        <taxon>Bacillati</taxon>
        <taxon>Cyanobacteriota</taxon>
        <taxon>Cyanophyceae</taxon>
        <taxon>Acaryochloridales</taxon>
        <taxon>Acaryochloridaceae</taxon>
        <taxon>Acaryochloris</taxon>
    </lineage>
</organism>
<protein>
    <submittedName>
        <fullName evidence="1">Uncharacterized protein</fullName>
    </submittedName>
</protein>
<evidence type="ECO:0000313" key="2">
    <source>
        <dbReference type="EMBL" id="ABW32291.1"/>
    </source>
</evidence>
<dbReference type="KEGG" id="amr:AM1_A0366"/>
<geneLocation type="plasmid" evidence="1 3">
    <name>pREB1</name>
</geneLocation>
<name>A8ZL16_ACAM1</name>
<geneLocation type="plasmid" evidence="2 3">
    <name>pREB3</name>
</geneLocation>
<evidence type="ECO:0000313" key="3">
    <source>
        <dbReference type="Proteomes" id="UP000000268"/>
    </source>
</evidence>
<keyword evidence="1" id="KW-0614">Plasmid</keyword>
<keyword evidence="3" id="KW-1185">Reference proteome</keyword>